<keyword evidence="6 14" id="KW-1133">Transmembrane helix</keyword>
<evidence type="ECO:0000256" key="8">
    <source>
        <dbReference type="ARBA" id="ARBA00023136"/>
    </source>
</evidence>
<comment type="caution">
    <text evidence="16">The sequence shown here is derived from an EMBL/GenBank/DDBJ whole genome shotgun (WGS) entry which is preliminary data.</text>
</comment>
<evidence type="ECO:0000313" key="17">
    <source>
        <dbReference type="Proteomes" id="UP001162483"/>
    </source>
</evidence>
<dbReference type="InterPro" id="IPR000276">
    <property type="entry name" value="GPCR_Rhodpsn"/>
</dbReference>
<dbReference type="PROSITE" id="PS00237">
    <property type="entry name" value="G_PROTEIN_RECEP_F1_1"/>
    <property type="match status" value="1"/>
</dbReference>
<organism evidence="16 17">
    <name type="scientific">Staurois parvus</name>
    <dbReference type="NCBI Taxonomy" id="386267"/>
    <lineage>
        <taxon>Eukaryota</taxon>
        <taxon>Metazoa</taxon>
        <taxon>Chordata</taxon>
        <taxon>Craniata</taxon>
        <taxon>Vertebrata</taxon>
        <taxon>Euteleostomi</taxon>
        <taxon>Amphibia</taxon>
        <taxon>Batrachia</taxon>
        <taxon>Anura</taxon>
        <taxon>Neobatrachia</taxon>
        <taxon>Ranoidea</taxon>
        <taxon>Ranidae</taxon>
        <taxon>Staurois</taxon>
    </lineage>
</organism>
<dbReference type="PANTHER" id="PTHR24242:SF253">
    <property type="entry name" value="OLFACTORY RECEPTOR-RELATED"/>
    <property type="match status" value="1"/>
</dbReference>
<gene>
    <name evidence="16" type="ORF">SPARVUS_LOCUS1983375</name>
</gene>
<name>A0ABN9B0G0_9NEOB</name>
<evidence type="ECO:0000256" key="1">
    <source>
        <dbReference type="ARBA" id="ARBA00004651"/>
    </source>
</evidence>
<keyword evidence="2 14" id="KW-1003">Cell membrane</keyword>
<keyword evidence="10 13" id="KW-0675">Receptor</keyword>
<evidence type="ECO:0000256" key="13">
    <source>
        <dbReference type="RuleBase" id="RU000688"/>
    </source>
</evidence>
<keyword evidence="5 14" id="KW-0552">Olfaction</keyword>
<evidence type="ECO:0000256" key="3">
    <source>
        <dbReference type="ARBA" id="ARBA00022606"/>
    </source>
</evidence>
<dbReference type="PRINTS" id="PR00237">
    <property type="entry name" value="GPCRRHODOPSN"/>
</dbReference>
<accession>A0ABN9B0G0</accession>
<feature type="transmembrane region" description="Helical" evidence="14">
    <location>
        <begin position="18"/>
        <end position="39"/>
    </location>
</feature>
<feature type="transmembrane region" description="Helical" evidence="14">
    <location>
        <begin position="51"/>
        <end position="70"/>
    </location>
</feature>
<keyword evidence="3 14" id="KW-0716">Sensory transduction</keyword>
<comment type="similarity">
    <text evidence="13">Belongs to the G-protein coupled receptor 1 family.</text>
</comment>
<keyword evidence="4 13" id="KW-0812">Transmembrane</keyword>
<dbReference type="EMBL" id="CATNWA010002017">
    <property type="protein sequence ID" value="CAI9541786.1"/>
    <property type="molecule type" value="Genomic_DNA"/>
</dbReference>
<sequence>MEILIIGFESFTDYKIPLFLLLLIIYTLTCIENLLIIFLVNKYPHLHSPMYFLISNLLFCEFVYTTNLVPLMLHDLLLGRGVISLLGCVVQINVLGVLSDVASFLLTLMSYDRYLAICKPLRYSALIHNRLCLYFIILFWLISLMIVAGISYFLLNLEFCGPVIIDHFHCDFNNIKSSACSDITSFDFFVFVISISLTVGPFVLIVLSYAFIINAILKIKSSSGRQKAFSTCSSHLLVGDFVFLHSFHLVCGAKRQLLFPSL</sequence>
<evidence type="ECO:0000313" key="16">
    <source>
        <dbReference type="EMBL" id="CAI9541786.1"/>
    </source>
</evidence>
<feature type="domain" description="G-protein coupled receptors family 1 profile" evidence="15">
    <location>
        <begin position="32"/>
        <end position="238"/>
    </location>
</feature>
<dbReference type="Gene3D" id="1.20.1070.10">
    <property type="entry name" value="Rhodopsin 7-helix transmembrane proteins"/>
    <property type="match status" value="1"/>
</dbReference>
<dbReference type="InterPro" id="IPR000725">
    <property type="entry name" value="Olfact_rcpt"/>
</dbReference>
<dbReference type="Proteomes" id="UP001162483">
    <property type="component" value="Unassembled WGS sequence"/>
</dbReference>
<evidence type="ECO:0000256" key="10">
    <source>
        <dbReference type="ARBA" id="ARBA00023170"/>
    </source>
</evidence>
<evidence type="ECO:0000256" key="2">
    <source>
        <dbReference type="ARBA" id="ARBA00022475"/>
    </source>
</evidence>
<evidence type="ECO:0000256" key="14">
    <source>
        <dbReference type="RuleBase" id="RU363047"/>
    </source>
</evidence>
<dbReference type="InterPro" id="IPR017452">
    <property type="entry name" value="GPCR_Rhodpsn_7TM"/>
</dbReference>
<dbReference type="PRINTS" id="PR00245">
    <property type="entry name" value="OLFACTORYR"/>
</dbReference>
<evidence type="ECO:0000256" key="7">
    <source>
        <dbReference type="ARBA" id="ARBA00023040"/>
    </source>
</evidence>
<keyword evidence="7 13" id="KW-0297">G-protein coupled receptor</keyword>
<keyword evidence="9" id="KW-1015">Disulfide bond</keyword>
<protein>
    <recommendedName>
        <fullName evidence="14">Olfactory receptor</fullName>
    </recommendedName>
</protein>
<evidence type="ECO:0000256" key="12">
    <source>
        <dbReference type="ARBA" id="ARBA00023224"/>
    </source>
</evidence>
<dbReference type="InterPro" id="IPR050939">
    <property type="entry name" value="Olfactory_GPCR1"/>
</dbReference>
<reference evidence="16" key="1">
    <citation type="submission" date="2023-05" db="EMBL/GenBank/DDBJ databases">
        <authorList>
            <person name="Stuckert A."/>
        </authorList>
    </citation>
    <scope>NUCLEOTIDE SEQUENCE</scope>
</reference>
<evidence type="ECO:0000256" key="9">
    <source>
        <dbReference type="ARBA" id="ARBA00023157"/>
    </source>
</evidence>
<dbReference type="PROSITE" id="PS50262">
    <property type="entry name" value="G_PROTEIN_RECEP_F1_2"/>
    <property type="match status" value="1"/>
</dbReference>
<keyword evidence="11" id="KW-0325">Glycoprotein</keyword>
<dbReference type="PANTHER" id="PTHR24242">
    <property type="entry name" value="G-PROTEIN COUPLED RECEPTOR"/>
    <property type="match status" value="1"/>
</dbReference>
<dbReference type="SUPFAM" id="SSF81321">
    <property type="entry name" value="Family A G protein-coupled receptor-like"/>
    <property type="match status" value="1"/>
</dbReference>
<evidence type="ECO:0000256" key="4">
    <source>
        <dbReference type="ARBA" id="ARBA00022692"/>
    </source>
</evidence>
<evidence type="ECO:0000259" key="15">
    <source>
        <dbReference type="PROSITE" id="PS50262"/>
    </source>
</evidence>
<feature type="transmembrane region" description="Helical" evidence="14">
    <location>
        <begin position="131"/>
        <end position="155"/>
    </location>
</feature>
<keyword evidence="8 14" id="KW-0472">Membrane</keyword>
<comment type="subcellular location">
    <subcellularLocation>
        <location evidence="1 14">Cell membrane</location>
        <topology evidence="1 14">Multi-pass membrane protein</topology>
    </subcellularLocation>
</comment>
<feature type="transmembrane region" description="Helical" evidence="14">
    <location>
        <begin position="188"/>
        <end position="217"/>
    </location>
</feature>
<proteinExistence type="inferred from homology"/>
<evidence type="ECO:0000256" key="5">
    <source>
        <dbReference type="ARBA" id="ARBA00022725"/>
    </source>
</evidence>
<feature type="transmembrane region" description="Helical" evidence="14">
    <location>
        <begin position="82"/>
        <end position="111"/>
    </location>
</feature>
<evidence type="ECO:0000256" key="6">
    <source>
        <dbReference type="ARBA" id="ARBA00022989"/>
    </source>
</evidence>
<dbReference type="Pfam" id="PF00001">
    <property type="entry name" value="7tm_1"/>
    <property type="match status" value="1"/>
</dbReference>
<keyword evidence="12 13" id="KW-0807">Transducer</keyword>
<evidence type="ECO:0000256" key="11">
    <source>
        <dbReference type="ARBA" id="ARBA00023180"/>
    </source>
</evidence>
<keyword evidence="17" id="KW-1185">Reference proteome</keyword>